<keyword evidence="3" id="KW-1185">Reference proteome</keyword>
<sequence>MDDKIRRSRPGNPFPNRGSNRWTYAGTGVFATTQQQQEATTHFDNAPALRVYGPHARRIATLIAINPGLAQRLLCAPTRVIHAVGAFLHLADSGTDPDVAATLHDTDPRALLRLAIPGCPPTLFRALDRAGSIVGSRVFYQRIASISAGPYGNLIVDGSGRIDDRLLRHIETLAEAADPAVASLPPSLLSDPSIAEAVGAVASLLRASGLDPDAAMRGIPANAGIEAVFRRLKKQVSALRAPSVQPMVVSPLRQILSIGELRALGRRLDLCVSSPQHGGVHHWMRLIGGESLYLTHEAHPVLIELRRSGRGVWHLEDARAAHNRPVFPPARREIIELLRLGGQNVVPVDPAEGLVTLSCRSDTMFEQWERSLGAELAALDDG</sequence>
<organism evidence="2 3">
    <name type="scientific">Falsiroseomonas tokyonensis</name>
    <dbReference type="NCBI Taxonomy" id="430521"/>
    <lineage>
        <taxon>Bacteria</taxon>
        <taxon>Pseudomonadati</taxon>
        <taxon>Pseudomonadota</taxon>
        <taxon>Alphaproteobacteria</taxon>
        <taxon>Acetobacterales</taxon>
        <taxon>Roseomonadaceae</taxon>
        <taxon>Falsiroseomonas</taxon>
    </lineage>
</organism>
<dbReference type="RefSeq" id="WP_216837602.1">
    <property type="nucleotide sequence ID" value="NZ_JAFNJS010000004.1"/>
</dbReference>
<reference evidence="3" key="1">
    <citation type="journal article" date="2019" name="Int. J. Syst. Evol. Microbiol.">
        <title>The Global Catalogue of Microorganisms (GCM) 10K type strain sequencing project: providing services to taxonomists for standard genome sequencing and annotation.</title>
        <authorList>
            <consortium name="The Broad Institute Genomics Platform"/>
            <consortium name="The Broad Institute Genome Sequencing Center for Infectious Disease"/>
            <person name="Wu L."/>
            <person name="Ma J."/>
        </authorList>
    </citation>
    <scope>NUCLEOTIDE SEQUENCE [LARGE SCALE GENOMIC DNA]</scope>
    <source>
        <strain evidence="3">CGMCC 1.16855</strain>
    </source>
</reference>
<name>A0ABV7BV17_9PROT</name>
<evidence type="ECO:0000256" key="1">
    <source>
        <dbReference type="SAM" id="MobiDB-lite"/>
    </source>
</evidence>
<protein>
    <submittedName>
        <fullName evidence="2">Uncharacterized protein</fullName>
    </submittedName>
</protein>
<comment type="caution">
    <text evidence="2">The sequence shown here is derived from an EMBL/GenBank/DDBJ whole genome shotgun (WGS) entry which is preliminary data.</text>
</comment>
<dbReference type="Proteomes" id="UP001595420">
    <property type="component" value="Unassembled WGS sequence"/>
</dbReference>
<proteinExistence type="predicted"/>
<dbReference type="EMBL" id="JBHRSB010000004">
    <property type="protein sequence ID" value="MFC3001550.1"/>
    <property type="molecule type" value="Genomic_DNA"/>
</dbReference>
<gene>
    <name evidence="2" type="ORF">ACFOD3_16710</name>
</gene>
<accession>A0ABV7BV17</accession>
<evidence type="ECO:0000313" key="3">
    <source>
        <dbReference type="Proteomes" id="UP001595420"/>
    </source>
</evidence>
<feature type="region of interest" description="Disordered" evidence="1">
    <location>
        <begin position="1"/>
        <end position="21"/>
    </location>
</feature>
<evidence type="ECO:0000313" key="2">
    <source>
        <dbReference type="EMBL" id="MFC3001550.1"/>
    </source>
</evidence>